<dbReference type="GO" id="GO:0071949">
    <property type="term" value="F:FAD binding"/>
    <property type="evidence" value="ECO:0007669"/>
    <property type="project" value="InterPro"/>
</dbReference>
<dbReference type="RefSeq" id="XP_067494500.1">
    <property type="nucleotide sequence ID" value="XM_067632012.1"/>
</dbReference>
<dbReference type="AlphaFoldDB" id="A0A437ACV8"/>
<evidence type="ECO:0000256" key="2">
    <source>
        <dbReference type="ARBA" id="ARBA00005466"/>
    </source>
</evidence>
<evidence type="ECO:0000259" key="6">
    <source>
        <dbReference type="PROSITE" id="PS51387"/>
    </source>
</evidence>
<comment type="cofactor">
    <cofactor evidence="1">
        <name>FAD</name>
        <dbReference type="ChEBI" id="CHEBI:57692"/>
    </cofactor>
</comment>
<proteinExistence type="inferred from homology"/>
<dbReference type="Gene3D" id="3.30.465.10">
    <property type="match status" value="1"/>
</dbReference>
<sequence length="458" mass="50773">MANLDDFETGLKVRLSEKARIVGSDGTVLRWDGSCAPNPTATVFPRCEEDVAETVKFCRQKGAKCFAQGGGHGCRVRNNEEVDVVICLREMNVVEVDEESGRITLGGGTIVKELIEAATAKKLEVTTGICNSVGVMGSTLCGGIGRYMGKYGLAIDNLLSVNFVDATGKLHRGVNQETDKDLWWAIRGAGTSLGIVTEATMQAHPQSNDGLSWTGKLIFGDPSKLEAVVETINDLEMDENMCVHFLLACIPPTHAPAIMVVPWYYGPEEEAEKVWKSLLDIGPTIKETFMAPADRLNDGNDPFGEMGGRKPGVGLGLDTLDPKAYRHIWDLYVHFLNENPDAVRTGMVAERYPKTKALSLDRDSAAFTHRDSRYEAICVPWYTDEKLDIRANTFAQTIRNIWIQKCCQRNKIQSYIAVSGLNEPLESLFGERERIDKLMALKKKWDPENYWGALMDVE</sequence>
<keyword evidence="4" id="KW-0274">FAD</keyword>
<keyword evidence="5" id="KW-0560">Oxidoreductase</keyword>
<dbReference type="Gene3D" id="3.40.462.20">
    <property type="match status" value="1"/>
</dbReference>
<evidence type="ECO:0000256" key="1">
    <source>
        <dbReference type="ARBA" id="ARBA00001974"/>
    </source>
</evidence>
<accession>A0A437ACV8</accession>
<dbReference type="InterPro" id="IPR006094">
    <property type="entry name" value="Oxid_FAD_bind_N"/>
</dbReference>
<dbReference type="Pfam" id="PF01565">
    <property type="entry name" value="FAD_binding_4"/>
    <property type="match status" value="1"/>
</dbReference>
<organism evidence="7 8">
    <name type="scientific">Arthrobotrys flagrans</name>
    <name type="common">Nematode-trapping fungus</name>
    <name type="synonym">Trichothecium flagrans</name>
    <dbReference type="NCBI Taxonomy" id="97331"/>
    <lineage>
        <taxon>Eukaryota</taxon>
        <taxon>Fungi</taxon>
        <taxon>Dikarya</taxon>
        <taxon>Ascomycota</taxon>
        <taxon>Pezizomycotina</taxon>
        <taxon>Orbiliomycetes</taxon>
        <taxon>Orbiliales</taxon>
        <taxon>Orbiliaceae</taxon>
        <taxon>Arthrobotrys</taxon>
    </lineage>
</organism>
<dbReference type="GeneID" id="93585431"/>
<comment type="caution">
    <text evidence="7">The sequence shown here is derived from an EMBL/GenBank/DDBJ whole genome shotgun (WGS) entry which is preliminary data.</text>
</comment>
<keyword evidence="3" id="KW-0285">Flavoprotein</keyword>
<dbReference type="InterPro" id="IPR050416">
    <property type="entry name" value="FAD-linked_Oxidoreductase"/>
</dbReference>
<evidence type="ECO:0000256" key="4">
    <source>
        <dbReference type="ARBA" id="ARBA00022827"/>
    </source>
</evidence>
<dbReference type="Proteomes" id="UP000283090">
    <property type="component" value="Unassembled WGS sequence"/>
</dbReference>
<reference evidence="7 8" key="1">
    <citation type="submission" date="2019-01" db="EMBL/GenBank/DDBJ databases">
        <title>Intercellular communication is required for trap formation in the nematode-trapping fungus Duddingtonia flagrans.</title>
        <authorList>
            <person name="Youssar L."/>
            <person name="Wernet V."/>
            <person name="Hensel N."/>
            <person name="Hildebrandt H.-G."/>
            <person name="Fischer R."/>
        </authorList>
    </citation>
    <scope>NUCLEOTIDE SEQUENCE [LARGE SCALE GENOMIC DNA]</scope>
    <source>
        <strain evidence="7 8">CBS H-5679</strain>
    </source>
</reference>
<dbReference type="Gene3D" id="3.30.43.10">
    <property type="entry name" value="Uridine Diphospho-n-acetylenolpyruvylglucosamine Reductase, domain 2"/>
    <property type="match status" value="1"/>
</dbReference>
<comment type="similarity">
    <text evidence="2">Belongs to the oxygen-dependent FAD-linked oxidoreductase family.</text>
</comment>
<evidence type="ECO:0000256" key="3">
    <source>
        <dbReference type="ARBA" id="ARBA00022630"/>
    </source>
</evidence>
<dbReference type="InterPro" id="IPR036318">
    <property type="entry name" value="FAD-bd_PCMH-like_sf"/>
</dbReference>
<gene>
    <name evidence="7" type="ORF">DFL_003120</name>
</gene>
<keyword evidence="8" id="KW-1185">Reference proteome</keyword>
<protein>
    <recommendedName>
        <fullName evidence="6">FAD-binding PCMH-type domain-containing protein</fullName>
    </recommendedName>
</protein>
<dbReference type="EMBL" id="SAEB01000003">
    <property type="protein sequence ID" value="RVD88956.1"/>
    <property type="molecule type" value="Genomic_DNA"/>
</dbReference>
<dbReference type="VEuPathDB" id="FungiDB:DFL_003120"/>
<dbReference type="SUPFAM" id="SSF56176">
    <property type="entry name" value="FAD-binding/transporter-associated domain-like"/>
    <property type="match status" value="1"/>
</dbReference>
<dbReference type="InterPro" id="IPR016169">
    <property type="entry name" value="FAD-bd_PCMH_sub2"/>
</dbReference>
<dbReference type="PROSITE" id="PS51387">
    <property type="entry name" value="FAD_PCMH"/>
    <property type="match status" value="1"/>
</dbReference>
<dbReference type="InterPro" id="IPR016166">
    <property type="entry name" value="FAD-bd_PCMH"/>
</dbReference>
<evidence type="ECO:0000313" key="7">
    <source>
        <dbReference type="EMBL" id="RVD88956.1"/>
    </source>
</evidence>
<dbReference type="OrthoDB" id="415825at2759"/>
<dbReference type="STRING" id="97331.A0A437ACV8"/>
<evidence type="ECO:0000256" key="5">
    <source>
        <dbReference type="ARBA" id="ARBA00023002"/>
    </source>
</evidence>
<dbReference type="InterPro" id="IPR016167">
    <property type="entry name" value="FAD-bd_PCMH_sub1"/>
</dbReference>
<dbReference type="GO" id="GO:0016491">
    <property type="term" value="F:oxidoreductase activity"/>
    <property type="evidence" value="ECO:0007669"/>
    <property type="project" value="UniProtKB-KW"/>
</dbReference>
<dbReference type="PANTHER" id="PTHR42973:SF39">
    <property type="entry name" value="FAD-BINDING PCMH-TYPE DOMAIN-CONTAINING PROTEIN"/>
    <property type="match status" value="1"/>
</dbReference>
<name>A0A437ACV8_ARTFL</name>
<dbReference type="PANTHER" id="PTHR42973">
    <property type="entry name" value="BINDING OXIDOREDUCTASE, PUTATIVE (AFU_ORTHOLOGUE AFUA_1G17690)-RELATED"/>
    <property type="match status" value="1"/>
</dbReference>
<feature type="domain" description="FAD-binding PCMH-type" evidence="6">
    <location>
        <begin position="35"/>
        <end position="206"/>
    </location>
</feature>
<evidence type="ECO:0000313" key="8">
    <source>
        <dbReference type="Proteomes" id="UP000283090"/>
    </source>
</evidence>